<accession>A0ABN9W188</accession>
<dbReference type="InterPro" id="IPR036249">
    <property type="entry name" value="Thioredoxin-like_sf"/>
</dbReference>
<gene>
    <name evidence="2" type="ORF">PCOR1329_LOCUS62064</name>
</gene>
<dbReference type="EMBL" id="CAUYUJ010017826">
    <property type="protein sequence ID" value="CAK0878233.1"/>
    <property type="molecule type" value="Genomic_DNA"/>
</dbReference>
<dbReference type="Proteomes" id="UP001189429">
    <property type="component" value="Unassembled WGS sequence"/>
</dbReference>
<keyword evidence="3" id="KW-1185">Reference proteome</keyword>
<dbReference type="Gene3D" id="3.40.30.10">
    <property type="entry name" value="Glutaredoxin"/>
    <property type="match status" value="1"/>
</dbReference>
<organism evidence="2 3">
    <name type="scientific">Prorocentrum cordatum</name>
    <dbReference type="NCBI Taxonomy" id="2364126"/>
    <lineage>
        <taxon>Eukaryota</taxon>
        <taxon>Sar</taxon>
        <taxon>Alveolata</taxon>
        <taxon>Dinophyceae</taxon>
        <taxon>Prorocentrales</taxon>
        <taxon>Prorocentraceae</taxon>
        <taxon>Prorocentrum</taxon>
    </lineage>
</organism>
<dbReference type="Pfam" id="PF01323">
    <property type="entry name" value="DSBA"/>
    <property type="match status" value="1"/>
</dbReference>
<dbReference type="PANTHER" id="PTHR13887:SF41">
    <property type="entry name" value="THIOREDOXIN SUPERFAMILY PROTEIN"/>
    <property type="match status" value="1"/>
</dbReference>
<dbReference type="SUPFAM" id="SSF52833">
    <property type="entry name" value="Thioredoxin-like"/>
    <property type="match status" value="1"/>
</dbReference>
<dbReference type="InterPro" id="IPR001853">
    <property type="entry name" value="DSBA-like_thioredoxin_dom"/>
</dbReference>
<name>A0ABN9W188_9DINO</name>
<reference evidence="2" key="1">
    <citation type="submission" date="2023-10" db="EMBL/GenBank/DDBJ databases">
        <authorList>
            <person name="Chen Y."/>
            <person name="Shah S."/>
            <person name="Dougan E. K."/>
            <person name="Thang M."/>
            <person name="Chan C."/>
        </authorList>
    </citation>
    <scope>NUCLEOTIDE SEQUENCE [LARGE SCALE GENOMIC DNA]</scope>
</reference>
<proteinExistence type="predicted"/>
<evidence type="ECO:0000313" key="3">
    <source>
        <dbReference type="Proteomes" id="UP001189429"/>
    </source>
</evidence>
<feature type="domain" description="DSBA-like thioredoxin" evidence="1">
    <location>
        <begin position="8"/>
        <end position="144"/>
    </location>
</feature>
<comment type="caution">
    <text evidence="2">The sequence shown here is derived from an EMBL/GenBank/DDBJ whole genome shotgun (WGS) entry which is preliminary data.</text>
</comment>
<sequence length="150" mass="16865">MYKKKFGAERVSKMLPHMIEVGRQTGIEFSYGGDTGNTFDSHRLILLAWKEGGQELQDRVVEELFSNYFEQEKFIGDMAVLEECAAKCGVAGFGQIKSDPDFLTDETMAEISAYSRNVSGVPHFIVQDRHSLSGAQEADAFEEIFRKVAR</sequence>
<evidence type="ECO:0000313" key="2">
    <source>
        <dbReference type="EMBL" id="CAK0878233.1"/>
    </source>
</evidence>
<evidence type="ECO:0000259" key="1">
    <source>
        <dbReference type="Pfam" id="PF01323"/>
    </source>
</evidence>
<protein>
    <recommendedName>
        <fullName evidence="1">DSBA-like thioredoxin domain-containing protein</fullName>
    </recommendedName>
</protein>
<dbReference type="PANTHER" id="PTHR13887">
    <property type="entry name" value="GLUTATHIONE S-TRANSFERASE KAPPA"/>
    <property type="match status" value="1"/>
</dbReference>